<name>A0ABW1LBM5_9BACL</name>
<keyword evidence="4" id="KW-1185">Reference proteome</keyword>
<evidence type="ECO:0000313" key="4">
    <source>
        <dbReference type="Proteomes" id="UP001596170"/>
    </source>
</evidence>
<dbReference type="Pfam" id="PF07508">
    <property type="entry name" value="Recombinase"/>
    <property type="match status" value="1"/>
</dbReference>
<dbReference type="Proteomes" id="UP001596170">
    <property type="component" value="Unassembled WGS sequence"/>
</dbReference>
<dbReference type="InterPro" id="IPR006119">
    <property type="entry name" value="Resolv_N"/>
</dbReference>
<dbReference type="InterPro" id="IPR038109">
    <property type="entry name" value="DNA_bind_recomb_sf"/>
</dbReference>
<dbReference type="InterPro" id="IPR050639">
    <property type="entry name" value="SSR_resolvase"/>
</dbReference>
<dbReference type="Pfam" id="PF00239">
    <property type="entry name" value="Resolvase"/>
    <property type="match status" value="1"/>
</dbReference>
<evidence type="ECO:0000313" key="3">
    <source>
        <dbReference type="EMBL" id="MFC6040533.1"/>
    </source>
</evidence>
<feature type="domain" description="Recombinase" evidence="2">
    <location>
        <begin position="158"/>
        <end position="277"/>
    </location>
</feature>
<dbReference type="EMBL" id="JBHSRI010000025">
    <property type="protein sequence ID" value="MFC6040533.1"/>
    <property type="molecule type" value="Genomic_DNA"/>
</dbReference>
<dbReference type="PANTHER" id="PTHR30461:SF23">
    <property type="entry name" value="DNA RECOMBINASE-RELATED"/>
    <property type="match status" value="1"/>
</dbReference>
<dbReference type="PANTHER" id="PTHR30461">
    <property type="entry name" value="DNA-INVERTASE FROM LAMBDOID PROPHAGE"/>
    <property type="match status" value="1"/>
</dbReference>
<dbReference type="SUPFAM" id="SSF53041">
    <property type="entry name" value="Resolvase-like"/>
    <property type="match status" value="1"/>
</dbReference>
<organism evidence="3 4">
    <name type="scientific">Paenisporosarcina macmurdoensis</name>
    <dbReference type="NCBI Taxonomy" id="212659"/>
    <lineage>
        <taxon>Bacteria</taxon>
        <taxon>Bacillati</taxon>
        <taxon>Bacillota</taxon>
        <taxon>Bacilli</taxon>
        <taxon>Bacillales</taxon>
        <taxon>Caryophanaceae</taxon>
        <taxon>Paenisporosarcina</taxon>
    </lineage>
</organism>
<evidence type="ECO:0000259" key="1">
    <source>
        <dbReference type="PROSITE" id="PS51736"/>
    </source>
</evidence>
<evidence type="ECO:0000259" key="2">
    <source>
        <dbReference type="PROSITE" id="PS51737"/>
    </source>
</evidence>
<dbReference type="Pfam" id="PF13408">
    <property type="entry name" value="Zn_ribbon_recom"/>
    <property type="match status" value="1"/>
</dbReference>
<dbReference type="InterPro" id="IPR025827">
    <property type="entry name" value="Zn_ribbon_recom_dom"/>
</dbReference>
<comment type="caution">
    <text evidence="3">The sequence shown here is derived from an EMBL/GenBank/DDBJ whole genome shotgun (WGS) entry which is preliminary data.</text>
</comment>
<proteinExistence type="predicted"/>
<dbReference type="InterPro" id="IPR036162">
    <property type="entry name" value="Resolvase-like_N_sf"/>
</dbReference>
<dbReference type="PROSITE" id="PS51737">
    <property type="entry name" value="RECOMBINASE_DNA_BIND"/>
    <property type="match status" value="1"/>
</dbReference>
<dbReference type="SMART" id="SM00857">
    <property type="entry name" value="Resolvase"/>
    <property type="match status" value="1"/>
</dbReference>
<feature type="domain" description="Resolvase/invertase-type recombinase catalytic" evidence="1">
    <location>
        <begin position="3"/>
        <end position="151"/>
    </location>
</feature>
<accession>A0ABW1LBM5</accession>
<dbReference type="RefSeq" id="WP_377735038.1">
    <property type="nucleotide sequence ID" value="NZ_JBHSRI010000025.1"/>
</dbReference>
<reference evidence="4" key="1">
    <citation type="journal article" date="2019" name="Int. J. Syst. Evol. Microbiol.">
        <title>The Global Catalogue of Microorganisms (GCM) 10K type strain sequencing project: providing services to taxonomists for standard genome sequencing and annotation.</title>
        <authorList>
            <consortium name="The Broad Institute Genomics Platform"/>
            <consortium name="The Broad Institute Genome Sequencing Center for Infectious Disease"/>
            <person name="Wu L."/>
            <person name="Ma J."/>
        </authorList>
    </citation>
    <scope>NUCLEOTIDE SEQUENCE [LARGE SCALE GENOMIC DNA]</scope>
    <source>
        <strain evidence="4">CCUG 54527</strain>
    </source>
</reference>
<dbReference type="CDD" id="cd00338">
    <property type="entry name" value="Ser_Recombinase"/>
    <property type="match status" value="1"/>
</dbReference>
<dbReference type="InterPro" id="IPR011109">
    <property type="entry name" value="DNA_bind_recombinase_dom"/>
</dbReference>
<dbReference type="PROSITE" id="PS51736">
    <property type="entry name" value="RECOMBINASES_3"/>
    <property type="match status" value="1"/>
</dbReference>
<gene>
    <name evidence="3" type="ORF">ACFPYN_13990</name>
</gene>
<sequence length="501" mass="56959">MQNVSLYLRVSGPEQSEKGYSLEAQEYQLREHCKQRGHTIYRVYIDAGISGKGVLERKGLQSLLHDAKELKFDGVIVWKISRLARNLKDLLEIEQLFVEHNISLKSMSESIDTSTAHGRLGLQMLGAMSEMERSIIMENTKMGRQKRSQLGNYCGAHIFGYDVISKAVCIEKEFSSNLVINEVESEIVQNVFQWYTQGGLGLKAIVNQLNKAGMKSKKGGLFSLTTVRQLLLNSTYVGKISYTSDEGKQIVEGHHPPIISLDVWERAQFRLNKKKNRSTFATGSFPFSSFMKCPFCGSGMSGHNVKNTLKTGNVAAYRYYMCNRYINKGIIACRPNSIPADKIEQTIFNRIQSFVQQPSIAHQLYERINGVSSNDGKANASKHDLKKREGILNFKKELLMLDFEKDRIDEQEFITNISKLNQENLDLVQPKEESIPIKPTISMNKVKNMLDQFAIVIQNADTVRQQALFKTMLSRIEVNKQKELVNIEFRFMNTLIEVAAE</sequence>
<dbReference type="Gene3D" id="3.40.50.1390">
    <property type="entry name" value="Resolvase, N-terminal catalytic domain"/>
    <property type="match status" value="1"/>
</dbReference>
<dbReference type="Gene3D" id="3.90.1750.20">
    <property type="entry name" value="Putative Large Serine Recombinase, Chain B, Domain 2"/>
    <property type="match status" value="1"/>
</dbReference>
<protein>
    <submittedName>
        <fullName evidence="3">Recombinase family protein</fullName>
    </submittedName>
</protein>